<dbReference type="InterPro" id="IPR006062">
    <property type="entry name" value="His_biosynth"/>
</dbReference>
<evidence type="ECO:0008006" key="4">
    <source>
        <dbReference type="Google" id="ProtNLM"/>
    </source>
</evidence>
<proteinExistence type="inferred from homology"/>
<comment type="similarity">
    <text evidence="1 2">Belongs to the HisA/HisF family.</text>
</comment>
<organism evidence="3">
    <name type="scientific">Cyprideis torosa</name>
    <dbReference type="NCBI Taxonomy" id="163714"/>
    <lineage>
        <taxon>Eukaryota</taxon>
        <taxon>Metazoa</taxon>
        <taxon>Ecdysozoa</taxon>
        <taxon>Arthropoda</taxon>
        <taxon>Crustacea</taxon>
        <taxon>Oligostraca</taxon>
        <taxon>Ostracoda</taxon>
        <taxon>Podocopa</taxon>
        <taxon>Podocopida</taxon>
        <taxon>Cytherocopina</taxon>
        <taxon>Cytheroidea</taxon>
        <taxon>Cytherideidae</taxon>
        <taxon>Cyprideis</taxon>
    </lineage>
</organism>
<dbReference type="GO" id="GO:0003949">
    <property type="term" value="F:1-(5-phosphoribosyl)-5-[(5-phosphoribosylamino)methylideneamino]imidazole-4-carboxamide isomerase activity"/>
    <property type="evidence" value="ECO:0007669"/>
    <property type="project" value="InterPro"/>
</dbReference>
<dbReference type="OrthoDB" id="5597302at2759"/>
<gene>
    <name evidence="3" type="ORF">CTOB1V02_LOCUS17613</name>
</gene>
<dbReference type="GO" id="GO:0000105">
    <property type="term" value="P:L-histidine biosynthetic process"/>
    <property type="evidence" value="ECO:0007669"/>
    <property type="project" value="UniProtKB-KW"/>
</dbReference>
<evidence type="ECO:0000256" key="1">
    <source>
        <dbReference type="ARBA" id="ARBA00009667"/>
    </source>
</evidence>
<dbReference type="GO" id="GO:0000162">
    <property type="term" value="P:L-tryptophan biosynthetic process"/>
    <property type="evidence" value="ECO:0007669"/>
    <property type="project" value="TreeGrafter"/>
</dbReference>
<reference evidence="3" key="1">
    <citation type="submission" date="2020-11" db="EMBL/GenBank/DDBJ databases">
        <authorList>
            <person name="Tran Van P."/>
        </authorList>
    </citation>
    <scope>NUCLEOTIDE SEQUENCE</scope>
</reference>
<keyword evidence="2" id="KW-0368">Histidine biosynthesis</keyword>
<sequence length="144" mass="15135">GTIATKDPELVKNAARQYPNQIAVGIDARGGMVATEGWATTTDIAAVDLARKFEDAGVAAIIYTDIDRDGAMAGPNIAETAKLAEAVSIPVIVSGGAPDHDPLGDAKSVDIVLRHNKHEKKIGVERAENIMPMTIDHRQGIAEA</sequence>
<evidence type="ECO:0000313" key="3">
    <source>
        <dbReference type="EMBL" id="CAD7239798.1"/>
    </source>
</evidence>
<dbReference type="InterPro" id="IPR044524">
    <property type="entry name" value="Isoase_HisA-like"/>
</dbReference>
<evidence type="ECO:0000256" key="2">
    <source>
        <dbReference type="RuleBase" id="RU003657"/>
    </source>
</evidence>
<dbReference type="SUPFAM" id="SSF51366">
    <property type="entry name" value="Ribulose-phoshate binding barrel"/>
    <property type="match status" value="1"/>
</dbReference>
<protein>
    <recommendedName>
        <fullName evidence="4">1-(5-phosphoribosyl)-5-((5-phosphoribosylamino)methylideneamino)imidazole-4-carboxamide isomerase</fullName>
    </recommendedName>
</protein>
<dbReference type="EMBL" id="OB742070">
    <property type="protein sequence ID" value="CAD7239798.1"/>
    <property type="molecule type" value="Genomic_DNA"/>
</dbReference>
<dbReference type="PANTHER" id="PTHR43090">
    <property type="entry name" value="1-(5-PHOSPHORIBOSYL)-5-[(5-PHOSPHORIBOSYLAMINO)METHYLIDENEAMINO] IMIDAZOLE-4-CARBOXAMIDE ISOMERASE"/>
    <property type="match status" value="1"/>
</dbReference>
<name>A0A7R8WZA2_9CRUS</name>
<keyword evidence="2" id="KW-0028">Amino-acid biosynthesis</keyword>
<dbReference type="Gene3D" id="3.20.20.70">
    <property type="entry name" value="Aldolase class I"/>
    <property type="match status" value="1"/>
</dbReference>
<dbReference type="PANTHER" id="PTHR43090:SF2">
    <property type="entry name" value="1-(5-PHOSPHORIBOSYL)-5-[(5-PHOSPHORIBOSYLAMINO)METHYLIDENEAMINO] IMIDAZOLE-4-CARBOXAMIDE ISOMERASE"/>
    <property type="match status" value="1"/>
</dbReference>
<feature type="non-terminal residue" evidence="3">
    <location>
        <position position="1"/>
    </location>
</feature>
<dbReference type="InterPro" id="IPR013785">
    <property type="entry name" value="Aldolase_TIM"/>
</dbReference>
<dbReference type="GO" id="GO:0005737">
    <property type="term" value="C:cytoplasm"/>
    <property type="evidence" value="ECO:0007669"/>
    <property type="project" value="TreeGrafter"/>
</dbReference>
<dbReference type="AlphaFoldDB" id="A0A7R8WZA2"/>
<accession>A0A7R8WZA2</accession>
<dbReference type="Pfam" id="PF00977">
    <property type="entry name" value="His_biosynth"/>
    <property type="match status" value="1"/>
</dbReference>
<dbReference type="InterPro" id="IPR011060">
    <property type="entry name" value="RibuloseP-bd_barrel"/>
</dbReference>